<dbReference type="EMBL" id="JANDBC010000001">
    <property type="protein sequence ID" value="MCP9291088.1"/>
    <property type="molecule type" value="Genomic_DNA"/>
</dbReference>
<name>A0A9X2RFR5_9BACT</name>
<evidence type="ECO:0000313" key="3">
    <source>
        <dbReference type="Proteomes" id="UP001139125"/>
    </source>
</evidence>
<reference evidence="2" key="1">
    <citation type="submission" date="2022-06" db="EMBL/GenBank/DDBJ databases">
        <title>Gracilimonas sp. CAU 1638 isolated from sea sediment.</title>
        <authorList>
            <person name="Kim W."/>
        </authorList>
    </citation>
    <scope>NUCLEOTIDE SEQUENCE</scope>
    <source>
        <strain evidence="2">CAU 1638</strain>
    </source>
</reference>
<dbReference type="SUPFAM" id="SSF51735">
    <property type="entry name" value="NAD(P)-binding Rossmann-fold domains"/>
    <property type="match status" value="1"/>
</dbReference>
<dbReference type="Gene3D" id="3.40.50.720">
    <property type="entry name" value="NAD(P)-binding Rossmann-like Domain"/>
    <property type="match status" value="1"/>
</dbReference>
<dbReference type="Pfam" id="PF00106">
    <property type="entry name" value="adh_short"/>
    <property type="match status" value="1"/>
</dbReference>
<comment type="caution">
    <text evidence="2">The sequence shown here is derived from an EMBL/GenBank/DDBJ whole genome shotgun (WGS) entry which is preliminary data.</text>
</comment>
<proteinExistence type="predicted"/>
<dbReference type="PANTHER" id="PTHR43157:SF31">
    <property type="entry name" value="PHOSPHATIDYLINOSITOL-GLYCAN BIOSYNTHESIS CLASS F PROTEIN"/>
    <property type="match status" value="1"/>
</dbReference>
<dbReference type="Proteomes" id="UP001139125">
    <property type="component" value="Unassembled WGS sequence"/>
</dbReference>
<dbReference type="InterPro" id="IPR002347">
    <property type="entry name" value="SDR_fam"/>
</dbReference>
<keyword evidence="1" id="KW-0560">Oxidoreductase</keyword>
<sequence>MNNKLCVITGANSGIGFETTKALAKKGAYIVMVCRNEDKAEEARQQIVDETSNPGIDIVLCDFAIQSEIRDAAEKIKADYDKVDVLINNHGFLASDREETVDGLEKTFAVNHIGYFLFTNLLLDHIKASDYARIISVASEAHRRGEFDPENLQLSEAYKPIKAYGNSKLFNILFTKELAHRLVDTHVTANCLHPGVIASNFANSASWIMKTLFTIGKPFMASSRKGAQTSIYLAASADVENVNGAYFKNKKAATPSKTARDADAARELWKMSEKLCGL</sequence>
<organism evidence="2 3">
    <name type="scientific">Gracilimonas sediminicola</name>
    <dbReference type="NCBI Taxonomy" id="2952158"/>
    <lineage>
        <taxon>Bacteria</taxon>
        <taxon>Pseudomonadati</taxon>
        <taxon>Balneolota</taxon>
        <taxon>Balneolia</taxon>
        <taxon>Balneolales</taxon>
        <taxon>Balneolaceae</taxon>
        <taxon>Gracilimonas</taxon>
    </lineage>
</organism>
<dbReference type="GO" id="GO:0016491">
    <property type="term" value="F:oxidoreductase activity"/>
    <property type="evidence" value="ECO:0007669"/>
    <property type="project" value="UniProtKB-KW"/>
</dbReference>
<accession>A0A9X2RFR5</accession>
<dbReference type="InterPro" id="IPR036291">
    <property type="entry name" value="NAD(P)-bd_dom_sf"/>
</dbReference>
<dbReference type="PANTHER" id="PTHR43157">
    <property type="entry name" value="PHOSPHATIDYLINOSITOL-GLYCAN BIOSYNTHESIS CLASS F PROTEIN-RELATED"/>
    <property type="match status" value="1"/>
</dbReference>
<evidence type="ECO:0000256" key="1">
    <source>
        <dbReference type="ARBA" id="ARBA00023002"/>
    </source>
</evidence>
<keyword evidence="3" id="KW-1185">Reference proteome</keyword>
<dbReference type="AlphaFoldDB" id="A0A9X2RFR5"/>
<dbReference type="CDD" id="cd05327">
    <property type="entry name" value="retinol-DH_like_SDR_c_like"/>
    <property type="match status" value="1"/>
</dbReference>
<gene>
    <name evidence="2" type="ORF">NM125_05795</name>
</gene>
<dbReference type="RefSeq" id="WP_255133715.1">
    <property type="nucleotide sequence ID" value="NZ_JANDBC010000001.1"/>
</dbReference>
<dbReference type="PRINTS" id="PR00081">
    <property type="entry name" value="GDHRDH"/>
</dbReference>
<protein>
    <submittedName>
        <fullName evidence="2">SDR family oxidoreductase</fullName>
    </submittedName>
</protein>
<evidence type="ECO:0000313" key="2">
    <source>
        <dbReference type="EMBL" id="MCP9291088.1"/>
    </source>
</evidence>